<evidence type="ECO:0000256" key="7">
    <source>
        <dbReference type="ARBA" id="ARBA00023128"/>
    </source>
</evidence>
<keyword evidence="11" id="KW-0999">Mitochondrion inner membrane</keyword>
<keyword evidence="7 11" id="KW-0496">Mitochondrion</keyword>
<evidence type="ECO:0000256" key="1">
    <source>
        <dbReference type="ARBA" id="ARBA00002689"/>
    </source>
</evidence>
<evidence type="ECO:0000256" key="6">
    <source>
        <dbReference type="ARBA" id="ARBA00022989"/>
    </source>
</evidence>
<keyword evidence="13" id="KW-1185">Reference proteome</keyword>
<dbReference type="RefSeq" id="XP_066651982.1">
    <property type="nucleotide sequence ID" value="XM_066803346.1"/>
</dbReference>
<evidence type="ECO:0000313" key="13">
    <source>
        <dbReference type="Proteomes" id="UP001360953"/>
    </source>
</evidence>
<evidence type="ECO:0000313" key="12">
    <source>
        <dbReference type="EMBL" id="KAK7532314.1"/>
    </source>
</evidence>
<comment type="subcellular location">
    <subcellularLocation>
        <location evidence="2">Membrane</location>
    </subcellularLocation>
    <subcellularLocation>
        <location evidence="11">Mitochondrion inner membrane</location>
        <topology evidence="11">Single-pass membrane protein</topology>
    </subcellularLocation>
</comment>
<reference evidence="12 13" key="1">
    <citation type="submission" date="2024-04" db="EMBL/GenBank/DDBJ databases">
        <title>Phyllosticta paracitricarpa is synonymous to the EU quarantine fungus P. citricarpa based on phylogenomic analyses.</title>
        <authorList>
            <consortium name="Lawrence Berkeley National Laboratory"/>
            <person name="Van ingen-buijs V.A."/>
            <person name="Van westerhoven A.C."/>
            <person name="Haridas S."/>
            <person name="Skiadas P."/>
            <person name="Martin F."/>
            <person name="Groenewald J.Z."/>
            <person name="Crous P.W."/>
            <person name="Seidl M.F."/>
        </authorList>
    </citation>
    <scope>NUCLEOTIDE SEQUENCE [LARGE SCALE GENOMIC DNA]</scope>
    <source>
        <strain evidence="12 13">CPC 17464</strain>
    </source>
</reference>
<organism evidence="12 13">
    <name type="scientific">Phyllosticta citribraziliensis</name>
    <dbReference type="NCBI Taxonomy" id="989973"/>
    <lineage>
        <taxon>Eukaryota</taxon>
        <taxon>Fungi</taxon>
        <taxon>Dikarya</taxon>
        <taxon>Ascomycota</taxon>
        <taxon>Pezizomycotina</taxon>
        <taxon>Dothideomycetes</taxon>
        <taxon>Dothideomycetes incertae sedis</taxon>
        <taxon>Botryosphaeriales</taxon>
        <taxon>Phyllostictaceae</taxon>
        <taxon>Phyllosticta</taxon>
    </lineage>
</organism>
<dbReference type="InterPro" id="IPR031463">
    <property type="entry name" value="Mic12"/>
</dbReference>
<gene>
    <name evidence="12" type="ORF">J3D65DRAFT_670928</name>
</gene>
<evidence type="ECO:0000256" key="10">
    <source>
        <dbReference type="ARBA" id="ARBA00032985"/>
    </source>
</evidence>
<name>A0ABR1LAP7_9PEZI</name>
<dbReference type="GeneID" id="92036252"/>
<dbReference type="EMBL" id="JBBPEH010000011">
    <property type="protein sequence ID" value="KAK7532314.1"/>
    <property type="molecule type" value="Genomic_DNA"/>
</dbReference>
<comment type="function">
    <text evidence="1 11">Component of the MICOS complex, a large protein complex of the mitochondrial inner membrane that plays crucial roles in the maintenance of crista junctions, inner membrane architecture, and formation of contact sites to the outer membrane.</text>
</comment>
<keyword evidence="5" id="KW-0812">Transmembrane</keyword>
<evidence type="ECO:0000256" key="3">
    <source>
        <dbReference type="ARBA" id="ARBA00009188"/>
    </source>
</evidence>
<evidence type="ECO:0000256" key="5">
    <source>
        <dbReference type="ARBA" id="ARBA00022692"/>
    </source>
</evidence>
<comment type="caution">
    <text evidence="12">The sequence shown here is derived from an EMBL/GenBank/DDBJ whole genome shotgun (WGS) entry which is preliminary data.</text>
</comment>
<comment type="similarity">
    <text evidence="3 11">Belongs to the MICOS complex subunit Mic12 family.</text>
</comment>
<evidence type="ECO:0000256" key="2">
    <source>
        <dbReference type="ARBA" id="ARBA00004370"/>
    </source>
</evidence>
<proteinExistence type="inferred from homology"/>
<evidence type="ECO:0000256" key="8">
    <source>
        <dbReference type="ARBA" id="ARBA00023136"/>
    </source>
</evidence>
<keyword evidence="8" id="KW-0472">Membrane</keyword>
<sequence>MGFITGFLSGLTLTSSVLYLSVRIHASTRLQQSLALRDSSSLLRSVYDPEPSYVPPSARLRLGGIGDVAKDRWNGGVERAVRGVQGTDWRRVREGAETWVGEAWERVSNNKGGAAGGGK</sequence>
<evidence type="ECO:0000256" key="11">
    <source>
        <dbReference type="RuleBase" id="RU363010"/>
    </source>
</evidence>
<comment type="subunit">
    <text evidence="11">Component of the mitochondrial contact site and cristae organizing system (MICOS) complex.</text>
</comment>
<keyword evidence="6" id="KW-1133">Transmembrane helix</keyword>
<evidence type="ECO:0000256" key="4">
    <source>
        <dbReference type="ARBA" id="ARBA00018170"/>
    </source>
</evidence>
<evidence type="ECO:0000256" key="9">
    <source>
        <dbReference type="ARBA" id="ARBA00032159"/>
    </source>
</evidence>
<dbReference type="Proteomes" id="UP001360953">
    <property type="component" value="Unassembled WGS sequence"/>
</dbReference>
<dbReference type="Pfam" id="PF17050">
    <property type="entry name" value="AIM5"/>
    <property type="match status" value="1"/>
</dbReference>
<protein>
    <recommendedName>
        <fullName evidence="4 11">MICOS complex subunit MIC12</fullName>
    </recommendedName>
    <alternativeName>
        <fullName evidence="10 11">Altered inheritance of mitochondria protein 5, mitochondrial</fullName>
    </alternativeName>
    <alternativeName>
        <fullName evidence="9 11">Found in mitochondrial proteome protein 51</fullName>
    </alternativeName>
</protein>
<accession>A0ABR1LAP7</accession>